<keyword evidence="7" id="KW-0156">Chromatin regulator</keyword>
<feature type="zinc finger region" description="C3H1-type" evidence="16">
    <location>
        <begin position="1756"/>
        <end position="1784"/>
    </location>
</feature>
<dbReference type="Pfam" id="PF00642">
    <property type="entry name" value="zf-CCCH"/>
    <property type="match status" value="4"/>
</dbReference>
<organism evidence="22 23">
    <name type="scientific">Malus domestica</name>
    <name type="common">Apple</name>
    <name type="synonym">Pyrus malus</name>
    <dbReference type="NCBI Taxonomy" id="3750"/>
    <lineage>
        <taxon>Eukaryota</taxon>
        <taxon>Viridiplantae</taxon>
        <taxon>Streptophyta</taxon>
        <taxon>Embryophyta</taxon>
        <taxon>Tracheophyta</taxon>
        <taxon>Spermatophyta</taxon>
        <taxon>Magnoliopsida</taxon>
        <taxon>eudicotyledons</taxon>
        <taxon>Gunneridae</taxon>
        <taxon>Pentapetalae</taxon>
        <taxon>rosids</taxon>
        <taxon>fabids</taxon>
        <taxon>Rosales</taxon>
        <taxon>Rosaceae</taxon>
        <taxon>Amygdaloideae</taxon>
        <taxon>Maleae</taxon>
        <taxon>Malus</taxon>
    </lineage>
</organism>
<dbReference type="GO" id="GO:0009826">
    <property type="term" value="P:unidimensional cell growth"/>
    <property type="evidence" value="ECO:0007669"/>
    <property type="project" value="UniProtKB-ARBA"/>
</dbReference>
<dbReference type="PROSITE" id="PS51184">
    <property type="entry name" value="JMJC"/>
    <property type="match status" value="1"/>
</dbReference>
<evidence type="ECO:0000256" key="15">
    <source>
        <dbReference type="ARBA" id="ARBA00051751"/>
    </source>
</evidence>
<evidence type="ECO:0000256" key="10">
    <source>
        <dbReference type="ARBA" id="ARBA00023004"/>
    </source>
</evidence>
<feature type="compositionally biased region" description="Basic and acidic residues" evidence="17">
    <location>
        <begin position="1100"/>
        <end position="1113"/>
    </location>
</feature>
<keyword evidence="10" id="KW-0408">Iron</keyword>
<feature type="domain" description="C3H1-type" evidence="18">
    <location>
        <begin position="1986"/>
        <end position="2014"/>
    </location>
</feature>
<dbReference type="GO" id="GO:2000028">
    <property type="term" value="P:regulation of photoperiodism, flowering"/>
    <property type="evidence" value="ECO:0007669"/>
    <property type="project" value="UniProtKB-ARBA"/>
</dbReference>
<comment type="caution">
    <text evidence="22">The sequence shown here is derived from an EMBL/GenBank/DDBJ whole genome shotgun (WGS) entry which is preliminary data.</text>
</comment>
<evidence type="ECO:0000313" key="22">
    <source>
        <dbReference type="EMBL" id="RXH77760.1"/>
    </source>
</evidence>
<feature type="compositionally biased region" description="Basic and acidic residues" evidence="17">
    <location>
        <begin position="1703"/>
        <end position="1712"/>
    </location>
</feature>
<feature type="domain" description="C2H2-type" evidence="19">
    <location>
        <begin position="1403"/>
        <end position="1432"/>
    </location>
</feature>
<evidence type="ECO:0000259" key="18">
    <source>
        <dbReference type="PROSITE" id="PS50103"/>
    </source>
</evidence>
<evidence type="ECO:0000256" key="13">
    <source>
        <dbReference type="ARBA" id="ARBA00023242"/>
    </source>
</evidence>
<evidence type="ECO:0000313" key="23">
    <source>
        <dbReference type="Proteomes" id="UP000290289"/>
    </source>
</evidence>
<dbReference type="GO" id="GO:0040029">
    <property type="term" value="P:epigenetic regulation of gene expression"/>
    <property type="evidence" value="ECO:0007669"/>
    <property type="project" value="UniProtKB-ARBA"/>
</dbReference>
<dbReference type="Proteomes" id="UP000290289">
    <property type="component" value="Chromosome 14"/>
</dbReference>
<feature type="compositionally biased region" description="Basic and acidic residues" evidence="17">
    <location>
        <begin position="1791"/>
        <end position="1801"/>
    </location>
</feature>
<comment type="catalytic activity">
    <reaction evidence="14">
        <text>N(6),N(6)-dimethyl-L-lysyl(27)-[histone H3] + 2-oxoglutarate + O2 = N(6)-methyl-L-lysyl(27)-[histone H3] + formaldehyde + succinate + CO2</text>
        <dbReference type="Rhea" id="RHEA:60232"/>
        <dbReference type="Rhea" id="RHEA-COMP:15539"/>
        <dbReference type="Rhea" id="RHEA-COMP:15544"/>
        <dbReference type="ChEBI" id="CHEBI:15379"/>
        <dbReference type="ChEBI" id="CHEBI:16526"/>
        <dbReference type="ChEBI" id="CHEBI:16810"/>
        <dbReference type="ChEBI" id="CHEBI:16842"/>
        <dbReference type="ChEBI" id="CHEBI:30031"/>
        <dbReference type="ChEBI" id="CHEBI:61929"/>
        <dbReference type="ChEBI" id="CHEBI:61976"/>
    </reaction>
    <physiologicalReaction direction="left-to-right" evidence="14">
        <dbReference type="Rhea" id="RHEA:60233"/>
    </physiologicalReaction>
</comment>
<evidence type="ECO:0000256" key="7">
    <source>
        <dbReference type="ARBA" id="ARBA00022853"/>
    </source>
</evidence>
<dbReference type="GO" id="GO:0000785">
    <property type="term" value="C:chromatin"/>
    <property type="evidence" value="ECO:0007669"/>
    <property type="project" value="TreeGrafter"/>
</dbReference>
<dbReference type="PANTHER" id="PTHR10694">
    <property type="entry name" value="LYSINE-SPECIFIC DEMETHYLASE"/>
    <property type="match status" value="1"/>
</dbReference>
<dbReference type="InterPro" id="IPR000571">
    <property type="entry name" value="Znf_CCCH"/>
</dbReference>
<evidence type="ECO:0000256" key="17">
    <source>
        <dbReference type="SAM" id="MobiDB-lite"/>
    </source>
</evidence>
<keyword evidence="11" id="KW-0805">Transcription regulation</keyword>
<evidence type="ECO:0000256" key="5">
    <source>
        <dbReference type="ARBA" id="ARBA00022771"/>
    </source>
</evidence>
<evidence type="ECO:0000259" key="19">
    <source>
        <dbReference type="PROSITE" id="PS50157"/>
    </source>
</evidence>
<protein>
    <submittedName>
        <fullName evidence="22">Uncharacterized protein</fullName>
    </submittedName>
</protein>
<feature type="compositionally biased region" description="Basic residues" evidence="17">
    <location>
        <begin position="1125"/>
        <end position="1134"/>
    </location>
</feature>
<keyword evidence="4" id="KW-0677">Repeat</keyword>
<feature type="domain" description="JmjC" evidence="21">
    <location>
        <begin position="203"/>
        <end position="369"/>
    </location>
</feature>
<feature type="region of interest" description="Disordered" evidence="17">
    <location>
        <begin position="1473"/>
        <end position="1505"/>
    </location>
</feature>
<evidence type="ECO:0000256" key="8">
    <source>
        <dbReference type="ARBA" id="ARBA00022964"/>
    </source>
</evidence>
<dbReference type="SUPFAM" id="SSF51197">
    <property type="entry name" value="Clavaminate synthase-like"/>
    <property type="match status" value="1"/>
</dbReference>
<feature type="domain" description="C3H1-type" evidence="18">
    <location>
        <begin position="1756"/>
        <end position="1784"/>
    </location>
</feature>
<dbReference type="SMART" id="SM00545">
    <property type="entry name" value="JmjN"/>
    <property type="match status" value="1"/>
</dbReference>
<keyword evidence="5 16" id="KW-0863">Zinc-finger</keyword>
<dbReference type="Gene3D" id="2.60.120.650">
    <property type="entry name" value="Cupin"/>
    <property type="match status" value="1"/>
</dbReference>
<dbReference type="Gene3D" id="2.30.30.1190">
    <property type="match status" value="1"/>
</dbReference>
<feature type="domain" description="C3H1-type" evidence="18">
    <location>
        <begin position="1804"/>
        <end position="1832"/>
    </location>
</feature>
<dbReference type="GO" id="GO:0010628">
    <property type="term" value="P:positive regulation of gene expression"/>
    <property type="evidence" value="ECO:0007669"/>
    <property type="project" value="UniProtKB-ARBA"/>
</dbReference>
<feature type="zinc finger region" description="C3H1-type" evidence="16">
    <location>
        <begin position="1850"/>
        <end position="1878"/>
    </location>
</feature>
<evidence type="ECO:0000259" key="21">
    <source>
        <dbReference type="PROSITE" id="PS51184"/>
    </source>
</evidence>
<dbReference type="GO" id="GO:0048580">
    <property type="term" value="P:regulation of post-embryonic development"/>
    <property type="evidence" value="ECO:0007669"/>
    <property type="project" value="UniProtKB-ARBA"/>
</dbReference>
<dbReference type="FunFam" id="2.60.120.650:FF:000023">
    <property type="entry name" value="Probable lysine-specific demethylase ELF6"/>
    <property type="match status" value="1"/>
</dbReference>
<dbReference type="Pfam" id="PF02375">
    <property type="entry name" value="JmjN"/>
    <property type="match status" value="1"/>
</dbReference>
<dbReference type="Gene3D" id="3.30.160.60">
    <property type="entry name" value="Classic Zinc Finger"/>
    <property type="match status" value="1"/>
</dbReference>
<feature type="domain" description="JmjN" evidence="20">
    <location>
        <begin position="25"/>
        <end position="66"/>
    </location>
</feature>
<dbReference type="GO" id="GO:0005634">
    <property type="term" value="C:nucleus"/>
    <property type="evidence" value="ECO:0007669"/>
    <property type="project" value="UniProtKB-SubCell"/>
</dbReference>
<feature type="compositionally biased region" description="Polar residues" evidence="17">
    <location>
        <begin position="1085"/>
        <end position="1097"/>
    </location>
</feature>
<dbReference type="InterPro" id="IPR036236">
    <property type="entry name" value="Znf_C2H2_sf"/>
</dbReference>
<feature type="compositionally biased region" description="Basic and acidic residues" evidence="17">
    <location>
        <begin position="1227"/>
        <end position="1241"/>
    </location>
</feature>
<keyword evidence="23" id="KW-1185">Reference proteome</keyword>
<sequence>MAASSGLIAEANPEVFPWLKTLPVAPEYHPTWAEFQDPIAYIFKIEKEASQFGICKIVPPVPPSTKKTTIGNFNRSLAARAGVSGSSCPKSEPTFTTRQQQIGFCPRRPRPVHRPVWQSGEQYTFQEFEVKAKSFEKSYLRKCSKKGGLSPLEIETLYWKATVDKPFSVEYANDMPGSAFMPVSARKSSSTSRDAGDNVTLGETAWNMRGVSRSKGSLLRFMKEEIPGVTSPMVYIAMLFSWFAWHVEDHDLHSLNYLHMGAGKTWYGVPKDAAVAFEEVVRVQGYAGEINPLVTFSTLGEKTTVMSPEVFVSSGIPCCRLVQNAGEFVVTFPRAYHTGFSHGFNCAEAANIATPEWLRVAKDAAIRRASINYPPMVSHFQLLYDLALALCSRMPSRISSEPRSSRLKDKRKCEGDIVVKELFVQDVIQNNDLLHVLGKGSPIILLPQSSSHLSVCSKLRVGSQLRVNPGFSHGSHSLKEEMKSSGSVSDGLMRDRQQVKGFYSVRGKLASLSESNTLPSLSGSNNVHGLNSKRSNLNCERESNVEGEGLSDQRLFSCVTCGILSFACVAIIQPTEEAARYLMSADCSFFNDWVVGSGLASEAFPVATGDPITSKNAPCTGLEEYNAPAGLYDVLVQSGDYQIQVVDQGNEVVSNTEMPRKTSALGLLALNYGNSSDSEEDQVEPDVPVCSDEPNMTNCSLESRYRDQSASPPSRNPYAGTGGVHSPSSQGSGCENELRLQTFDHYATDGRKIANFKDSSPKKFDCSADFKTNNSASTATGFGKAIVPIQKTSMSFHPGCDVDSSRMHVFCLEHAVEVEQQLRSIGGVHILLLCHPDYPRIEDEAKSMAEELGISYLWNDMAFMNAAKEDETRIQLALDSEEAIAGNGDWAVKLGINLFYSASLSRSHLYSKQMPYNSVIYKAFGRSSPASSPTRIDAYGRRGSKPKKVVAGKWCGKVWMSNQVHSFLVKRDPEEEVEVAEDEEEWTFRAWAMPDEDHEVKSEITRKTEKTVKKYARKRKMTADTRTTKKAKCFDKEDAVSDYSVDDNSPQQQRRLPKSKQAKHNESGPTKKPKRIETEDAVSGDSMQDNDSLQQNGRFLHSEQVKYIERSDVSDDSMGVESHQQHRRTAKSKQFKPVETDVVSDDSFEGSSHQPQRVLRSKTTKCTGRENLISEDVHGFSSHQQRRSISRSKQARARFIEREDTALDETPEDNFQRHKRILRNKQTKPETRGKMRQETPRQVKRGTVPLVKQGTRTPRNQQTPQQTKKQTPRLRNNQSEQNSFDLYAEEETEGGPSTRLRKRAPKPSKGPGTKPKEQQQTARKKAKNASAGKAQGGRNETKLKEEDAEFVCDFEGCTMSFASKHDLSLHKRNICPVKGCGKKFFSHKYLVQHRRVHTDDRPLRCPWKGCKMTFKWAWARTEHIRVHTGARPYVCAEPGCAQTFRFVSDFSRHKRKTGHSVKKRRMEISEAISLVPPDPETPSTNHAHSDLGFLPSSPNPALASSGLDHAVLDELQKLDLKEEGEDDGEPDEVQKLDSVEKVEEDGAGELQKVDLKAEDGAGELQKVDLKAEDGAGELQKVEFSEGVEVPLNPTSVPLLARSDLVPEILDWIRTLDPAVLNRIRNRDPAILHEIQQFDLEIRNFDPSIVDEIGNFDPAFPSDLKAEEEGAGELQKVDSKAEEGGEGVEEEEKSSGEQEIEIVNGEKNERQSEQSEQSDGGEGWGGNQGWEEDGGGVEEKKAVETQESNRRYQYPVRPEAEDCSYYLKTGSCKFGSNCKFNHPVRRKPNQVPKERVKDKDESAENPSQTECKYYLRSGGCKYGENCRYSHSREKPSVAPVLELNFLGLPIRPDERECPYYMRNGSCKYASNCRFNHPDPTTTGGSDPPSGYGNGGPASLQGASQSTVAPWSAPRPLNESPVYSTLIIPPPQVVSSQNSEWNGYQASAYVPERIMPARPPYMMNNSLAEINVYKQYPHQNQVEEFPERPGQPFCSYFLRTGDCKFKSNCKYHHPKTHTAVAPQIALSDKGLPLRPVSSPYAIYNKFIISKYDLRKVFTL</sequence>
<dbReference type="SUPFAM" id="SSF57667">
    <property type="entry name" value="beta-beta-alpha zinc fingers"/>
    <property type="match status" value="2"/>
</dbReference>
<feature type="compositionally biased region" description="Basic residues" evidence="17">
    <location>
        <begin position="1184"/>
        <end position="1196"/>
    </location>
</feature>
<feature type="region of interest" description="Disordered" evidence="17">
    <location>
        <begin position="1877"/>
        <end position="1911"/>
    </location>
</feature>
<comment type="catalytic activity">
    <reaction evidence="15">
        <text>N(6),N(6),N(6)-trimethyl-L-lysyl(27)-[histone H3] + 2-oxoglutarate + O2 = N(6),N(6)-dimethyl-L-lysyl(27)-[histone H3] + formaldehyde + succinate + CO2</text>
        <dbReference type="Rhea" id="RHEA:60228"/>
        <dbReference type="Rhea" id="RHEA-COMP:15535"/>
        <dbReference type="Rhea" id="RHEA-COMP:15539"/>
        <dbReference type="ChEBI" id="CHEBI:15379"/>
        <dbReference type="ChEBI" id="CHEBI:16526"/>
        <dbReference type="ChEBI" id="CHEBI:16810"/>
        <dbReference type="ChEBI" id="CHEBI:16842"/>
        <dbReference type="ChEBI" id="CHEBI:30031"/>
        <dbReference type="ChEBI" id="CHEBI:61961"/>
        <dbReference type="ChEBI" id="CHEBI:61976"/>
    </reaction>
    <physiologicalReaction direction="left-to-right" evidence="15">
        <dbReference type="Rhea" id="RHEA:60229"/>
    </physiologicalReaction>
</comment>
<feature type="domain" description="C2H2-type" evidence="19">
    <location>
        <begin position="1373"/>
        <end position="1402"/>
    </location>
</feature>
<evidence type="ECO:0000256" key="11">
    <source>
        <dbReference type="ARBA" id="ARBA00023015"/>
    </source>
</evidence>
<dbReference type="PANTHER" id="PTHR10694:SF38">
    <property type="entry name" value="LYSINE-SPECIFIC DEMETHYLASE REF6"/>
    <property type="match status" value="1"/>
</dbReference>
<dbReference type="SUPFAM" id="SSF90229">
    <property type="entry name" value="CCCH zinc finger"/>
    <property type="match status" value="3"/>
</dbReference>
<dbReference type="PROSITE" id="PS00028">
    <property type="entry name" value="ZINC_FINGER_C2H2_1"/>
    <property type="match status" value="3"/>
</dbReference>
<feature type="region of interest" description="Disordered" evidence="17">
    <location>
        <begin position="1039"/>
        <end position="1342"/>
    </location>
</feature>
<dbReference type="EMBL" id="RDQH01000340">
    <property type="protein sequence ID" value="RXH77760.1"/>
    <property type="molecule type" value="Genomic_DNA"/>
</dbReference>
<feature type="zinc finger region" description="C3H1-type" evidence="16">
    <location>
        <begin position="1986"/>
        <end position="2014"/>
    </location>
</feature>
<feature type="domain" description="C3H1-type" evidence="18">
    <location>
        <begin position="1850"/>
        <end position="1878"/>
    </location>
</feature>
<comment type="similarity">
    <text evidence="2">Belongs to the JHDM3 histone demethylase family.</text>
</comment>
<evidence type="ECO:0000256" key="2">
    <source>
        <dbReference type="ARBA" id="ARBA00009711"/>
    </source>
</evidence>
<feature type="compositionally biased region" description="Basic and acidic residues" evidence="17">
    <location>
        <begin position="1736"/>
        <end position="1749"/>
    </location>
</feature>
<dbReference type="InterPro" id="IPR036855">
    <property type="entry name" value="Znf_CCCH_sf"/>
</dbReference>
<evidence type="ECO:0000256" key="1">
    <source>
        <dbReference type="ARBA" id="ARBA00004123"/>
    </source>
</evidence>
<reference evidence="22 23" key="1">
    <citation type="submission" date="2018-10" db="EMBL/GenBank/DDBJ databases">
        <title>A high-quality apple genome assembly.</title>
        <authorList>
            <person name="Hu J."/>
        </authorList>
    </citation>
    <scope>NUCLEOTIDE SEQUENCE [LARGE SCALE GENOMIC DNA]</scope>
    <source>
        <strain evidence="23">cv. HFTH1</strain>
        <tissue evidence="22">Young leaf</tissue>
    </source>
</reference>
<keyword evidence="8" id="KW-0223">Dioxygenase</keyword>
<keyword evidence="12" id="KW-0804">Transcription</keyword>
<dbReference type="GO" id="GO:0008270">
    <property type="term" value="F:zinc ion binding"/>
    <property type="evidence" value="ECO:0007669"/>
    <property type="project" value="UniProtKB-KW"/>
</dbReference>
<comment type="subcellular location">
    <subcellularLocation>
        <location evidence="1">Nucleus</location>
    </subcellularLocation>
</comment>
<feature type="zinc finger region" description="C3H1-type" evidence="16">
    <location>
        <begin position="1804"/>
        <end position="1832"/>
    </location>
</feature>
<dbReference type="PROSITE" id="PS51183">
    <property type="entry name" value="JMJN"/>
    <property type="match status" value="1"/>
</dbReference>
<keyword evidence="9" id="KW-0560">Oxidoreductase</keyword>
<feature type="compositionally biased region" description="Low complexity" evidence="17">
    <location>
        <begin position="1255"/>
        <end position="1269"/>
    </location>
</feature>
<gene>
    <name evidence="22" type="ORF">DVH24_039731</name>
</gene>
<dbReference type="GO" id="GO:0009741">
    <property type="term" value="P:response to brassinosteroid"/>
    <property type="evidence" value="ECO:0007669"/>
    <property type="project" value="UniProtKB-ARBA"/>
</dbReference>
<dbReference type="GO" id="GO:0071558">
    <property type="term" value="F:histone H3K27me2/H3K27me3 demethylase activity"/>
    <property type="evidence" value="ECO:0007669"/>
    <property type="project" value="UniProtKB-ARBA"/>
</dbReference>
<proteinExistence type="inferred from homology"/>
<dbReference type="SMART" id="SM00356">
    <property type="entry name" value="ZnF_C3H1"/>
    <property type="match status" value="4"/>
</dbReference>
<keyword evidence="3 16" id="KW-0479">Metal-binding</keyword>
<dbReference type="FunFam" id="3.30.160.60:FF:000747">
    <property type="entry name" value="Probable lysine-specific demethylase ELF6"/>
    <property type="match status" value="1"/>
</dbReference>
<dbReference type="Gene3D" id="4.10.1000.10">
    <property type="entry name" value="Zinc finger, CCCH-type"/>
    <property type="match status" value="2"/>
</dbReference>
<dbReference type="SMART" id="SM00355">
    <property type="entry name" value="ZnF_C2H2"/>
    <property type="match status" value="4"/>
</dbReference>
<dbReference type="GO" id="GO:0034647">
    <property type="term" value="F:histone H3K4me/H3K4me2/H3K4me3 demethylase activity"/>
    <property type="evidence" value="ECO:0007669"/>
    <property type="project" value="TreeGrafter"/>
</dbReference>
<feature type="region of interest" description="Disordered" evidence="17">
    <location>
        <begin position="1653"/>
        <end position="1752"/>
    </location>
</feature>
<feature type="compositionally biased region" description="Low complexity" evidence="17">
    <location>
        <begin position="1494"/>
        <end position="1505"/>
    </location>
</feature>
<dbReference type="Pfam" id="PF02373">
    <property type="entry name" value="JmjC"/>
    <property type="match status" value="1"/>
</dbReference>
<evidence type="ECO:0000256" key="12">
    <source>
        <dbReference type="ARBA" id="ARBA00023163"/>
    </source>
</evidence>
<feature type="domain" description="C2H2-type" evidence="19">
    <location>
        <begin position="1433"/>
        <end position="1464"/>
    </location>
</feature>
<feature type="region of interest" description="Disordered" evidence="17">
    <location>
        <begin position="1782"/>
        <end position="1806"/>
    </location>
</feature>
<dbReference type="InterPro" id="IPR013087">
    <property type="entry name" value="Znf_C2H2_type"/>
</dbReference>
<evidence type="ECO:0000256" key="6">
    <source>
        <dbReference type="ARBA" id="ARBA00022833"/>
    </source>
</evidence>
<dbReference type="InterPro" id="IPR003349">
    <property type="entry name" value="JmjN"/>
</dbReference>
<evidence type="ECO:0000256" key="16">
    <source>
        <dbReference type="PROSITE-ProRule" id="PRU00723"/>
    </source>
</evidence>
<evidence type="ECO:0000256" key="9">
    <source>
        <dbReference type="ARBA" id="ARBA00023002"/>
    </source>
</evidence>
<keyword evidence="13" id="KW-0539">Nucleus</keyword>
<evidence type="ECO:0000259" key="20">
    <source>
        <dbReference type="PROSITE" id="PS51183"/>
    </source>
</evidence>
<dbReference type="InterPro" id="IPR003347">
    <property type="entry name" value="JmjC_dom"/>
</dbReference>
<accession>A0A498I3J3</accession>
<dbReference type="STRING" id="3750.A0A498I3J3"/>
<dbReference type="SMART" id="SM00558">
    <property type="entry name" value="JmjC"/>
    <property type="match status" value="1"/>
</dbReference>
<feature type="compositionally biased region" description="Polar residues" evidence="17">
    <location>
        <begin position="1274"/>
        <end position="1284"/>
    </location>
</feature>
<evidence type="ECO:0000256" key="4">
    <source>
        <dbReference type="ARBA" id="ARBA00022737"/>
    </source>
</evidence>
<evidence type="ECO:0000256" key="3">
    <source>
        <dbReference type="ARBA" id="ARBA00022723"/>
    </source>
</evidence>
<keyword evidence="6 16" id="KW-0862">Zinc</keyword>
<feature type="compositionally biased region" description="Low complexity" evidence="17">
    <location>
        <begin position="1877"/>
        <end position="1889"/>
    </location>
</feature>
<name>A0A498I3J3_MALDO</name>
<feature type="compositionally biased region" description="Basic residues" evidence="17">
    <location>
        <begin position="1217"/>
        <end position="1226"/>
    </location>
</feature>
<dbReference type="PROSITE" id="PS50103">
    <property type="entry name" value="ZF_C3H1"/>
    <property type="match status" value="4"/>
</dbReference>
<evidence type="ECO:0000256" key="14">
    <source>
        <dbReference type="ARBA" id="ARBA00050682"/>
    </source>
</evidence>
<feature type="region of interest" description="Disordered" evidence="17">
    <location>
        <begin position="675"/>
        <end position="735"/>
    </location>
</feature>
<dbReference type="PROSITE" id="PS50157">
    <property type="entry name" value="ZINC_FINGER_C2H2_2"/>
    <property type="match status" value="3"/>
</dbReference>